<proteinExistence type="predicted"/>
<gene>
    <name evidence="2" type="ORF">RHODGE_RHODGE_03120</name>
</gene>
<dbReference type="RefSeq" id="WP_129609747.1">
    <property type="nucleotide sequence ID" value="NZ_UWOC01000159.1"/>
</dbReference>
<name>A0A447CVW3_9BRAD</name>
<comment type="caution">
    <text evidence="2">The sequence shown here is derived from an EMBL/GenBank/DDBJ whole genome shotgun (WGS) entry which is preliminary data.</text>
</comment>
<feature type="domain" description="Spore protein YkvP/CgeB glycosyl transferase-like" evidence="1">
    <location>
        <begin position="203"/>
        <end position="347"/>
    </location>
</feature>
<keyword evidence="3" id="KW-1185">Reference proteome</keyword>
<sequence>MKLVIFGLTVSSSWGNGHATLWRGLIGALAQRGHTVVFYERDVPYYAMNRDIDSLPNGELVLYDDFGAVRMRARRDLADADVAIVTSYCPDGPEATDLVLDAGRPVKLYYDLDTPVTLASLRDGAAVPYLPAGGLSGFDLVLSYTGGHALDELRRRLGARRTAPLYGHVDPRVHRPVEPVPRYRADLSYLGTWAADRQPTLEALLVRPAARRPEQRFLIGGAQYPHGFPWGDNIWFVRHLPPAEHPAFFSSSRLTLNITRRAMAEMGWCPSGRLFEAAACGAAIVTDAWDGLDAFFTPGEEILIARDESDVEAALDRDDAALIRLGAAARARVLASHTSAHRAAELERLIADLGAPQRHAGADVGAGARPAPDIDPVRALGA</sequence>
<evidence type="ECO:0000313" key="2">
    <source>
        <dbReference type="EMBL" id="VCU09437.1"/>
    </source>
</evidence>
<dbReference type="OrthoDB" id="9774625at2"/>
<evidence type="ECO:0000313" key="3">
    <source>
        <dbReference type="Proteomes" id="UP000289200"/>
    </source>
</evidence>
<dbReference type="Gene3D" id="3.40.50.2000">
    <property type="entry name" value="Glycogen Phosphorylase B"/>
    <property type="match status" value="1"/>
</dbReference>
<dbReference type="Proteomes" id="UP000289200">
    <property type="component" value="Unassembled WGS sequence"/>
</dbReference>
<dbReference type="AlphaFoldDB" id="A0A447CVW3"/>
<reference evidence="3" key="1">
    <citation type="submission" date="2018-10" db="EMBL/GenBank/DDBJ databases">
        <authorList>
            <person name="Peiro R."/>
            <person name="Begona"/>
            <person name="Cbmso G."/>
            <person name="Lopez M."/>
            <person name="Gonzalez S."/>
            <person name="Sacristan E."/>
            <person name="Castillo E."/>
        </authorList>
    </citation>
    <scope>NUCLEOTIDE SEQUENCE [LARGE SCALE GENOMIC DNA]</scope>
</reference>
<dbReference type="SUPFAM" id="SSF53756">
    <property type="entry name" value="UDP-Glycosyltransferase/glycogen phosphorylase"/>
    <property type="match status" value="1"/>
</dbReference>
<protein>
    <recommendedName>
        <fullName evidence="1">Spore protein YkvP/CgeB glycosyl transferase-like domain-containing protein</fullName>
    </recommendedName>
</protein>
<dbReference type="Pfam" id="PF13524">
    <property type="entry name" value="Glyco_trans_1_2"/>
    <property type="match status" value="1"/>
</dbReference>
<dbReference type="InterPro" id="IPR055259">
    <property type="entry name" value="YkvP/CgeB_Glyco_trans-like"/>
</dbReference>
<dbReference type="EMBL" id="UWOC01000159">
    <property type="protein sequence ID" value="VCU09437.1"/>
    <property type="molecule type" value="Genomic_DNA"/>
</dbReference>
<organism evidence="2 3">
    <name type="scientific">Rhodoplanes serenus</name>
    <dbReference type="NCBI Taxonomy" id="200615"/>
    <lineage>
        <taxon>Bacteria</taxon>
        <taxon>Pseudomonadati</taxon>
        <taxon>Pseudomonadota</taxon>
        <taxon>Alphaproteobacteria</taxon>
        <taxon>Hyphomicrobiales</taxon>
        <taxon>Nitrobacteraceae</taxon>
        <taxon>Rhodoplanes</taxon>
    </lineage>
</organism>
<accession>A0A447CVW3</accession>
<evidence type="ECO:0000259" key="1">
    <source>
        <dbReference type="Pfam" id="PF13524"/>
    </source>
</evidence>